<dbReference type="Pfam" id="PF01368">
    <property type="entry name" value="DHH"/>
    <property type="match status" value="1"/>
</dbReference>
<reference evidence="2 3" key="1">
    <citation type="submission" date="2014-02" db="EMBL/GenBank/DDBJ databases">
        <title>The small core and large imbalanced accessory genome model reveals a collaborative survival strategy of Sorangium cellulosum strains in nature.</title>
        <authorList>
            <person name="Han K."/>
            <person name="Peng R."/>
            <person name="Blom J."/>
            <person name="Li Y.-Z."/>
        </authorList>
    </citation>
    <scope>NUCLEOTIDE SEQUENCE [LARGE SCALE GENOMIC DNA]</scope>
    <source>
        <strain evidence="2 3">So0149</strain>
    </source>
</reference>
<evidence type="ECO:0000259" key="1">
    <source>
        <dbReference type="Pfam" id="PF01368"/>
    </source>
</evidence>
<feature type="non-terminal residue" evidence="2">
    <location>
        <position position="441"/>
    </location>
</feature>
<evidence type="ECO:0000313" key="3">
    <source>
        <dbReference type="Proteomes" id="UP000075515"/>
    </source>
</evidence>
<dbReference type="PANTHER" id="PTHR30255:SF2">
    <property type="entry name" value="SINGLE-STRANDED-DNA-SPECIFIC EXONUCLEASE RECJ"/>
    <property type="match status" value="1"/>
</dbReference>
<dbReference type="PANTHER" id="PTHR30255">
    <property type="entry name" value="SINGLE-STRANDED-DNA-SPECIFIC EXONUCLEASE RECJ"/>
    <property type="match status" value="1"/>
</dbReference>
<dbReference type="SUPFAM" id="SSF64182">
    <property type="entry name" value="DHH phosphoesterases"/>
    <property type="match status" value="1"/>
</dbReference>
<keyword evidence="2" id="KW-0540">Nuclease</keyword>
<proteinExistence type="predicted"/>
<accession>A0A150T0S7</accession>
<dbReference type="InterPro" id="IPR051673">
    <property type="entry name" value="SSDNA_exonuclease_RecJ"/>
</dbReference>
<dbReference type="GO" id="GO:0004527">
    <property type="term" value="F:exonuclease activity"/>
    <property type="evidence" value="ECO:0007669"/>
    <property type="project" value="UniProtKB-KW"/>
</dbReference>
<dbReference type="Gene3D" id="3.10.310.30">
    <property type="match status" value="1"/>
</dbReference>
<evidence type="ECO:0000313" key="2">
    <source>
        <dbReference type="EMBL" id="KYF98292.1"/>
    </source>
</evidence>
<keyword evidence="2" id="KW-0269">Exonuclease</keyword>
<organism evidence="2 3">
    <name type="scientific">Sorangium cellulosum</name>
    <name type="common">Polyangium cellulosum</name>
    <dbReference type="NCBI Taxonomy" id="56"/>
    <lineage>
        <taxon>Bacteria</taxon>
        <taxon>Pseudomonadati</taxon>
        <taxon>Myxococcota</taxon>
        <taxon>Polyangia</taxon>
        <taxon>Polyangiales</taxon>
        <taxon>Polyangiaceae</taxon>
        <taxon>Sorangium</taxon>
    </lineage>
</organism>
<comment type="caution">
    <text evidence="2">The sequence shown here is derived from an EMBL/GenBank/DDBJ whole genome shotgun (WGS) entry which is preliminary data.</text>
</comment>
<protein>
    <submittedName>
        <fullName evidence="2">Single-stranded-DNA-specific exonuclease RecJ</fullName>
    </submittedName>
</protein>
<dbReference type="Gene3D" id="3.90.1640.30">
    <property type="match status" value="1"/>
</dbReference>
<dbReference type="Proteomes" id="UP000075515">
    <property type="component" value="Unassembled WGS sequence"/>
</dbReference>
<feature type="domain" description="DDH" evidence="1">
    <location>
        <begin position="108"/>
        <end position="257"/>
    </location>
</feature>
<dbReference type="AlphaFoldDB" id="A0A150T0S7"/>
<keyword evidence="2" id="KW-0378">Hydrolase</keyword>
<dbReference type="InterPro" id="IPR001667">
    <property type="entry name" value="DDH_dom"/>
</dbReference>
<gene>
    <name evidence="2" type="ORF">BE18_35640</name>
</gene>
<dbReference type="EMBL" id="JEMC01001293">
    <property type="protein sequence ID" value="KYF98292.1"/>
    <property type="molecule type" value="Genomic_DNA"/>
</dbReference>
<dbReference type="InterPro" id="IPR038763">
    <property type="entry name" value="DHH_sf"/>
</dbReference>
<sequence length="441" mass="46095">MTSTVTEAWKELAEREAPTPASHAARSAPFVERIADPGEASPEALAMARELGLSITVADILHRAGRAPDEATRRFLDPRLSHLTSPDAMADREASAERIARAVRAGERIAVFGDYDCDGITATAIMTGALRALSGQVVPLLATRAEGSYGLSAPALERVMRACPTLLITCDCGSSDHERLAAARAAGIDCVVIDHHLVPAEPLPAIAFLNPHRADCGFPYKGLASCGLALSLLAAVRKKLGSSLDLRPYLDLVAIGTVADVAPLTGDNRALVRAGLTVLQTGPRPGLRALAALANLDLGRGASAEDVAFRIAPRLNAPGRLGDPDISLELLLAHDGVTASALAATVEQAQMKRRAIQDEMLASALAEIERAGFDRDPAIVIARQGFHPGVVGIVAGRLTSRFGKPTIVIGLEGAKGRGSVRGPAGARLHDALTRCRAELIG</sequence>
<name>A0A150T0S7_SORCE</name>